<organism evidence="1 2">
    <name type="scientific">Methanonatronarchaeum thermophilum</name>
    <dbReference type="NCBI Taxonomy" id="1927129"/>
    <lineage>
        <taxon>Archaea</taxon>
        <taxon>Methanobacteriati</taxon>
        <taxon>Methanobacteriota</taxon>
        <taxon>Methanonatronarchaeia</taxon>
        <taxon>Methanonatronarchaeales</taxon>
        <taxon>Methanonatronarchaeaceae</taxon>
        <taxon>Methanonatronarchaeum</taxon>
    </lineage>
</organism>
<comment type="caution">
    <text evidence="1">The sequence shown here is derived from an EMBL/GenBank/DDBJ whole genome shotgun (WGS) entry which is preliminary data.</text>
</comment>
<dbReference type="Pfam" id="PF14305">
    <property type="entry name" value="ATPgrasp_TupA"/>
    <property type="match status" value="1"/>
</dbReference>
<dbReference type="RefSeq" id="WP_086637891.1">
    <property type="nucleotide sequence ID" value="NZ_MRZU01000005.1"/>
</dbReference>
<reference evidence="1 2" key="1">
    <citation type="submission" date="2016-12" db="EMBL/GenBank/DDBJ databases">
        <title>Discovery of methanogenic haloarchaea.</title>
        <authorList>
            <person name="Sorokin D.Y."/>
            <person name="Makarova K.S."/>
            <person name="Abbas B."/>
            <person name="Ferrer M."/>
            <person name="Golyshin P.N."/>
        </authorList>
    </citation>
    <scope>NUCLEOTIDE SEQUENCE [LARGE SCALE GENOMIC DNA]</scope>
    <source>
        <strain evidence="1">AMET1</strain>
    </source>
</reference>
<protein>
    <submittedName>
        <fullName evidence="1">TupA-like ATPgrasp domain</fullName>
    </submittedName>
</protein>
<evidence type="ECO:0000313" key="2">
    <source>
        <dbReference type="Proteomes" id="UP000195137"/>
    </source>
</evidence>
<accession>A0A1Y3GFC4</accession>
<dbReference type="OrthoDB" id="350992at2157"/>
<keyword evidence="2" id="KW-1185">Reference proteome</keyword>
<evidence type="ECO:0000313" key="1">
    <source>
        <dbReference type="EMBL" id="OUJ18086.1"/>
    </source>
</evidence>
<dbReference type="EMBL" id="MRZU01000005">
    <property type="protein sequence ID" value="OUJ18086.1"/>
    <property type="molecule type" value="Genomic_DNA"/>
</dbReference>
<proteinExistence type="predicted"/>
<name>A0A1Y3GFC4_9EURY</name>
<dbReference type="AlphaFoldDB" id="A0A1Y3GFC4"/>
<dbReference type="SUPFAM" id="SSF56059">
    <property type="entry name" value="Glutathione synthetase ATP-binding domain-like"/>
    <property type="match status" value="1"/>
</dbReference>
<gene>
    <name evidence="1" type="ORF">AMET1_1528</name>
</gene>
<dbReference type="InterPro" id="IPR029465">
    <property type="entry name" value="ATPgrasp_TupA"/>
</dbReference>
<dbReference type="Proteomes" id="UP000195137">
    <property type="component" value="Unassembled WGS sequence"/>
</dbReference>
<sequence length="309" mass="36860">MKNKISSIKRIYSKEGLNSLFREGSSYILVSSSISPFLKSIMGDLMHQKIWMFLNLGYWPDIKEPQTFNEKIMHRKLLTNKEIFSIVEDKWRVRDYVKKKVSEDILPDIYQVVENPENLSFEKLPNEFVVKPTHLSGPVLLVDKNDEINKNKIKRKCKQWLSETHGKIMGEYWYQKIKPRIIIEEYLKENDNNPPKDYKFYVFHGNVKYIHVDFDRHSNSHKRRFFDKNWNAKDFKKDYKVGPKIKRPNKLKEMIEIAEKLGENFDFIRVDLYNLNDDQIVFGEMTVAPASGTNSFEPKKYDEKFGKLW</sequence>